<dbReference type="SMART" id="SM00858">
    <property type="entry name" value="SAF"/>
    <property type="match status" value="1"/>
</dbReference>
<dbReference type="InterPro" id="IPR051690">
    <property type="entry name" value="PseI-like"/>
</dbReference>
<dbReference type="PANTHER" id="PTHR42966">
    <property type="entry name" value="N-ACETYLNEURAMINATE SYNTHASE"/>
    <property type="match status" value="1"/>
</dbReference>
<dbReference type="GO" id="GO:0050462">
    <property type="term" value="F:N-acetylneuraminate synthase activity"/>
    <property type="evidence" value="ECO:0007669"/>
    <property type="project" value="UniProtKB-EC"/>
</dbReference>
<dbReference type="InterPro" id="IPR013974">
    <property type="entry name" value="SAF"/>
</dbReference>
<reference evidence="2" key="1">
    <citation type="submission" date="2022-01" db="EMBL/GenBank/DDBJ databases">
        <title>Draft genome of Methanogenium marinum DSM 15558.</title>
        <authorList>
            <person name="Chen S.-C."/>
            <person name="You Y.-T."/>
        </authorList>
    </citation>
    <scope>NUCLEOTIDE SEQUENCE</scope>
    <source>
        <strain evidence="2">DSM 15558</strain>
    </source>
</reference>
<dbReference type="Pfam" id="PF03102">
    <property type="entry name" value="NeuB"/>
    <property type="match status" value="1"/>
</dbReference>
<sequence length="353" mass="39296">MRFAMFHSLFYKIFFDNPQKCIIIAEAGVNHNGDIALAKKLIDAAFEAGADAVKFQTFKAENIVTPTAEKAEYQKNTTDTGESQYEMIKKLELSKADFWDLSEYAKNTGILFLSTPFDEDSVDLLDEIGVPAFKIPSGEITNFPLLKKIAKKSKPIILSTGMATLGEVEESVNYLKKYGAEEIILLHCTTSYPAPVKSVNLRAMETLRCAFQFPVGYSDHTEGITVPIAAVAMGACIIEKHFTLDRTLPGPDHKASLEPRELTMMVKAIRDVECALGNGIKGPNDEEKSIKTVARRSIVAKRDLKEGDILTEEDLAVKRPGTGIEPRYVDSIVQKKTRILIRKDQVITWDMIE</sequence>
<dbReference type="InterPro" id="IPR013132">
    <property type="entry name" value="PseI/NeuA/B-like_N"/>
</dbReference>
<dbReference type="Gene3D" id="3.20.20.70">
    <property type="entry name" value="Aldolase class I"/>
    <property type="match status" value="1"/>
</dbReference>
<name>A0A9Q4KMQ9_9EURY</name>
<dbReference type="Pfam" id="PF08666">
    <property type="entry name" value="SAF"/>
    <property type="match status" value="1"/>
</dbReference>
<protein>
    <submittedName>
        <fullName evidence="2">N-acetylneuraminate synthase</fullName>
        <ecNumber evidence="2">2.5.1.56</ecNumber>
    </submittedName>
</protein>
<dbReference type="InterPro" id="IPR006190">
    <property type="entry name" value="SAF_AFP_Neu5Ac"/>
</dbReference>
<dbReference type="EMBL" id="JAKELO010000002">
    <property type="protein sequence ID" value="MDE4907293.1"/>
    <property type="molecule type" value="Genomic_DNA"/>
</dbReference>
<keyword evidence="2" id="KW-0808">Transferase</keyword>
<dbReference type="InterPro" id="IPR020007">
    <property type="entry name" value="NeuB/NeuA"/>
</dbReference>
<evidence type="ECO:0000313" key="3">
    <source>
        <dbReference type="Proteomes" id="UP001143747"/>
    </source>
</evidence>
<dbReference type="CDD" id="cd11615">
    <property type="entry name" value="SAF_NeuB_like"/>
    <property type="match status" value="1"/>
</dbReference>
<evidence type="ECO:0000313" key="2">
    <source>
        <dbReference type="EMBL" id="MDE4907293.1"/>
    </source>
</evidence>
<organism evidence="2 3">
    <name type="scientific">Methanogenium marinum</name>
    <dbReference type="NCBI Taxonomy" id="348610"/>
    <lineage>
        <taxon>Archaea</taxon>
        <taxon>Methanobacteriati</taxon>
        <taxon>Methanobacteriota</taxon>
        <taxon>Stenosarchaea group</taxon>
        <taxon>Methanomicrobia</taxon>
        <taxon>Methanomicrobiales</taxon>
        <taxon>Methanomicrobiaceae</taxon>
        <taxon>Methanogenium</taxon>
    </lineage>
</organism>
<dbReference type="SUPFAM" id="SSF51269">
    <property type="entry name" value="AFP III-like domain"/>
    <property type="match status" value="1"/>
</dbReference>
<dbReference type="GO" id="GO:0047444">
    <property type="term" value="F:N-acylneuraminate-9-phosphate synthase activity"/>
    <property type="evidence" value="ECO:0007669"/>
    <property type="project" value="TreeGrafter"/>
</dbReference>
<dbReference type="Gene3D" id="3.90.1210.10">
    <property type="entry name" value="Antifreeze-like/N-acetylneuraminic acid synthase C-terminal domain"/>
    <property type="match status" value="1"/>
</dbReference>
<dbReference type="SUPFAM" id="SSF51569">
    <property type="entry name" value="Aldolase"/>
    <property type="match status" value="1"/>
</dbReference>
<dbReference type="EC" id="2.5.1.56" evidence="2"/>
<dbReference type="NCBIfam" id="TIGR03569">
    <property type="entry name" value="NeuB_NnaB"/>
    <property type="match status" value="1"/>
</dbReference>
<dbReference type="PROSITE" id="PS50844">
    <property type="entry name" value="AFP_LIKE"/>
    <property type="match status" value="1"/>
</dbReference>
<dbReference type="Proteomes" id="UP001143747">
    <property type="component" value="Unassembled WGS sequence"/>
</dbReference>
<dbReference type="InterPro" id="IPR057736">
    <property type="entry name" value="SAF_PseI/NeuA/NeuB"/>
</dbReference>
<keyword evidence="3" id="KW-1185">Reference proteome</keyword>
<dbReference type="GO" id="GO:0016051">
    <property type="term" value="P:carbohydrate biosynthetic process"/>
    <property type="evidence" value="ECO:0007669"/>
    <property type="project" value="InterPro"/>
</dbReference>
<dbReference type="InterPro" id="IPR013785">
    <property type="entry name" value="Aldolase_TIM"/>
</dbReference>
<dbReference type="AlphaFoldDB" id="A0A9Q4KMQ9"/>
<proteinExistence type="predicted"/>
<comment type="caution">
    <text evidence="2">The sequence shown here is derived from an EMBL/GenBank/DDBJ whole genome shotgun (WGS) entry which is preliminary data.</text>
</comment>
<accession>A0A9Q4KMQ9</accession>
<dbReference type="InterPro" id="IPR036732">
    <property type="entry name" value="AFP_Neu5c_C_sf"/>
</dbReference>
<dbReference type="RefSeq" id="WP_274923952.1">
    <property type="nucleotide sequence ID" value="NZ_JAKELO010000002.1"/>
</dbReference>
<gene>
    <name evidence="2" type="primary">neuB</name>
    <name evidence="2" type="ORF">L0665_01475</name>
</gene>
<evidence type="ECO:0000259" key="1">
    <source>
        <dbReference type="PROSITE" id="PS50844"/>
    </source>
</evidence>
<dbReference type="PANTHER" id="PTHR42966:SF1">
    <property type="entry name" value="SIALIC ACID SYNTHASE"/>
    <property type="match status" value="1"/>
</dbReference>
<feature type="domain" description="AFP-like" evidence="1">
    <location>
        <begin position="297"/>
        <end position="353"/>
    </location>
</feature>